<dbReference type="Proteomes" id="UP001162992">
    <property type="component" value="Chromosome 6"/>
</dbReference>
<accession>A0ACC2DC14</accession>
<organism evidence="1 2">
    <name type="scientific">Diphasiastrum complanatum</name>
    <name type="common">Issler's clubmoss</name>
    <name type="synonym">Lycopodium complanatum</name>
    <dbReference type="NCBI Taxonomy" id="34168"/>
    <lineage>
        <taxon>Eukaryota</taxon>
        <taxon>Viridiplantae</taxon>
        <taxon>Streptophyta</taxon>
        <taxon>Embryophyta</taxon>
        <taxon>Tracheophyta</taxon>
        <taxon>Lycopodiopsida</taxon>
        <taxon>Lycopodiales</taxon>
        <taxon>Lycopodiaceae</taxon>
        <taxon>Lycopodioideae</taxon>
        <taxon>Diphasiastrum</taxon>
    </lineage>
</organism>
<protein>
    <submittedName>
        <fullName evidence="1">Uncharacterized protein</fullName>
    </submittedName>
</protein>
<comment type="caution">
    <text evidence="1">The sequence shown here is derived from an EMBL/GenBank/DDBJ whole genome shotgun (WGS) entry which is preliminary data.</text>
</comment>
<keyword evidence="2" id="KW-1185">Reference proteome</keyword>
<name>A0ACC2DC14_DIPCM</name>
<evidence type="ECO:0000313" key="2">
    <source>
        <dbReference type="Proteomes" id="UP001162992"/>
    </source>
</evidence>
<proteinExistence type="predicted"/>
<dbReference type="EMBL" id="CM055097">
    <property type="protein sequence ID" value="KAJ7551849.1"/>
    <property type="molecule type" value="Genomic_DNA"/>
</dbReference>
<evidence type="ECO:0000313" key="1">
    <source>
        <dbReference type="EMBL" id="KAJ7551849.1"/>
    </source>
</evidence>
<reference evidence="2" key="1">
    <citation type="journal article" date="2024" name="Proc. Natl. Acad. Sci. U.S.A.">
        <title>Extraordinary preservation of gene collinearity over three hundred million years revealed in homosporous lycophytes.</title>
        <authorList>
            <person name="Li C."/>
            <person name="Wickell D."/>
            <person name="Kuo L.Y."/>
            <person name="Chen X."/>
            <person name="Nie B."/>
            <person name="Liao X."/>
            <person name="Peng D."/>
            <person name="Ji J."/>
            <person name="Jenkins J."/>
            <person name="Williams M."/>
            <person name="Shu S."/>
            <person name="Plott C."/>
            <person name="Barry K."/>
            <person name="Rajasekar S."/>
            <person name="Grimwood J."/>
            <person name="Han X."/>
            <person name="Sun S."/>
            <person name="Hou Z."/>
            <person name="He W."/>
            <person name="Dai G."/>
            <person name="Sun C."/>
            <person name="Schmutz J."/>
            <person name="Leebens-Mack J.H."/>
            <person name="Li F.W."/>
            <person name="Wang L."/>
        </authorList>
    </citation>
    <scope>NUCLEOTIDE SEQUENCE [LARGE SCALE GENOMIC DNA]</scope>
    <source>
        <strain evidence="2">cv. PW_Plant_1</strain>
    </source>
</reference>
<sequence length="116" mass="12961">MVFQQIYGYLIQVKKKNPTASLSTSFAPSVNHACYSHQGCKQKHSEQQEHNASVKQGLTDEDTYQINKKTRGSAYATGLDHHNIHAQFKCNILITDPKSFHGSSYSLWLSSNATTS</sequence>
<gene>
    <name evidence="1" type="ORF">O6H91_06G031900</name>
</gene>